<evidence type="ECO:0000256" key="1">
    <source>
        <dbReference type="SAM" id="Phobius"/>
    </source>
</evidence>
<evidence type="ECO:0000313" key="4">
    <source>
        <dbReference type="EMBL" id="KRM05274.1"/>
    </source>
</evidence>
<dbReference type="PATRIC" id="fig|1423750.3.peg.1790"/>
<reference evidence="4 5" key="1">
    <citation type="journal article" date="2015" name="Genome Announc.">
        <title>Expanding the biotechnology potential of lactobacilli through comparative genomics of 213 strains and associated genera.</title>
        <authorList>
            <person name="Sun Z."/>
            <person name="Harris H.M."/>
            <person name="McCann A."/>
            <person name="Guo C."/>
            <person name="Argimon S."/>
            <person name="Zhang W."/>
            <person name="Yang X."/>
            <person name="Jeffery I.B."/>
            <person name="Cooney J.C."/>
            <person name="Kagawa T.F."/>
            <person name="Liu W."/>
            <person name="Song Y."/>
            <person name="Salvetti E."/>
            <person name="Wrobel A."/>
            <person name="Rasinkangas P."/>
            <person name="Parkhill J."/>
            <person name="Rea M.C."/>
            <person name="O'Sullivan O."/>
            <person name="Ritari J."/>
            <person name="Douillard F.P."/>
            <person name="Paul Ross R."/>
            <person name="Yang R."/>
            <person name="Briner A.E."/>
            <person name="Felis G.E."/>
            <person name="de Vos W.M."/>
            <person name="Barrangou R."/>
            <person name="Klaenhammer T.R."/>
            <person name="Caufield P.W."/>
            <person name="Cui Y."/>
            <person name="Zhang H."/>
            <person name="O'Toole P.W."/>
        </authorList>
    </citation>
    <scope>NUCLEOTIDE SEQUENCE [LARGE SCALE GENOMIC DNA]</scope>
    <source>
        <strain evidence="4 5">DSM 18630</strain>
    </source>
</reference>
<proteinExistence type="predicted"/>
<name>A0A0R1VIE0_9LACO</name>
<dbReference type="Pfam" id="PF09972">
    <property type="entry name" value="DUF2207"/>
    <property type="match status" value="1"/>
</dbReference>
<evidence type="ECO:0000259" key="2">
    <source>
        <dbReference type="Pfam" id="PF09972"/>
    </source>
</evidence>
<dbReference type="AlphaFoldDB" id="A0A0R1VIE0"/>
<accession>A0A0R1VIE0</accession>
<comment type="caution">
    <text evidence="4">The sequence shown here is derived from an EMBL/GenBank/DDBJ whole genome shotgun (WGS) entry which is preliminary data.</text>
</comment>
<dbReference type="Proteomes" id="UP000051451">
    <property type="component" value="Unassembled WGS sequence"/>
</dbReference>
<evidence type="ECO:0008006" key="6">
    <source>
        <dbReference type="Google" id="ProtNLM"/>
    </source>
</evidence>
<dbReference type="InterPro" id="IPR018702">
    <property type="entry name" value="DUF2207"/>
</dbReference>
<dbReference type="RefSeq" id="WP_057872329.1">
    <property type="nucleotide sequence ID" value="NZ_AZGB01000022.1"/>
</dbReference>
<organism evidence="4 5">
    <name type="scientific">Liquorilactobacillus ghanensis DSM 18630</name>
    <dbReference type="NCBI Taxonomy" id="1423750"/>
    <lineage>
        <taxon>Bacteria</taxon>
        <taxon>Bacillati</taxon>
        <taxon>Bacillota</taxon>
        <taxon>Bacilli</taxon>
        <taxon>Lactobacillales</taxon>
        <taxon>Lactobacillaceae</taxon>
        <taxon>Liquorilactobacillus</taxon>
    </lineage>
</organism>
<feature type="domain" description="Predicted membrane protein YciQ-like C-terminal" evidence="3">
    <location>
        <begin position="298"/>
        <end position="537"/>
    </location>
</feature>
<dbReference type="InterPro" id="IPR048389">
    <property type="entry name" value="YciQ-like_C"/>
</dbReference>
<evidence type="ECO:0000259" key="3">
    <source>
        <dbReference type="Pfam" id="PF20990"/>
    </source>
</evidence>
<keyword evidence="1" id="KW-0812">Transmembrane</keyword>
<feature type="domain" description="DUF2207" evidence="2">
    <location>
        <begin position="31"/>
        <end position="216"/>
    </location>
</feature>
<protein>
    <recommendedName>
        <fullName evidence="6">Integral membrane protein</fullName>
    </recommendedName>
</protein>
<evidence type="ECO:0000313" key="5">
    <source>
        <dbReference type="Proteomes" id="UP000051451"/>
    </source>
</evidence>
<keyword evidence="1" id="KW-0472">Membrane</keyword>
<keyword evidence="1" id="KW-1133">Transmembrane helix</keyword>
<gene>
    <name evidence="4" type="ORF">FC89_GL001745</name>
</gene>
<feature type="transmembrane region" description="Helical" evidence="1">
    <location>
        <begin position="458"/>
        <end position="477"/>
    </location>
</feature>
<keyword evidence="5" id="KW-1185">Reference proteome</keyword>
<feature type="transmembrane region" description="Helical" evidence="1">
    <location>
        <begin position="256"/>
        <end position="281"/>
    </location>
</feature>
<dbReference type="STRING" id="1423750.FC89_GL001745"/>
<dbReference type="EMBL" id="AZGB01000022">
    <property type="protein sequence ID" value="KRM05274.1"/>
    <property type="molecule type" value="Genomic_DNA"/>
</dbReference>
<dbReference type="GeneID" id="98319606"/>
<feature type="transmembrane region" description="Helical" evidence="1">
    <location>
        <begin position="434"/>
        <end position="452"/>
    </location>
</feature>
<sequence length="607" mass="67170">MKKQGLGILVGFFVGLLTIFSINVHADPDYEITNYRVQANVQTDGSVILTQRIRYKFADSAHGVYYQQALGKQQEIEDVSVAVQQAGETRQIPLAYNGLDNTYQETEPGNKIKLKVFHSLDNQTATFIYRYKITDVVINWIDTAELNWKIIGSGWDVPLNNVKITIQLPRHPVDQLQAWVHADTDGHVDVDRAKGRVVITAKSNPENSFIESHLLFSPGVTFENELIKSEKRKKVVQKQEAALAKKSNQQKKRHILLQHLLFGGMFGLGCILFLLVSILILRNKYPQQAWPVSWRHAVHSFELPSLPVAVCQAILHNRKPDTKALSATLLELAVQRKIKIEELPGKTKFGKTKSDYRITLLDQQLLKSATIWRRLFNKVGDGESFTLTQLKQAGKKKTTSASLQKAFTSWQKKQKKLADSQKYLKEPIRFRDNLITILTILACGLLLAGSILLQQKLLIVAAGVLSLLIVGIVGFFLKKHSPYTASGLVLVNQLRGFKKMLADIGRFNLKEVGELVLWENVMPYAVVFGLAPKVAAAIETNFSVEELNNTFFLYYPISASGNNINFGANFAKSFSSSITSASANGSSGGFSGGSSGGFGGGSGGGAF</sequence>
<dbReference type="Pfam" id="PF20990">
    <property type="entry name" value="DUF2207_C"/>
    <property type="match status" value="1"/>
</dbReference>
<dbReference type="OrthoDB" id="2138002at2"/>